<comment type="caution">
    <text evidence="1">The sequence shown here is derived from an EMBL/GenBank/DDBJ whole genome shotgun (WGS) entry which is preliminary data.</text>
</comment>
<dbReference type="RefSeq" id="WP_076218555.1">
    <property type="nucleotide sequence ID" value="NZ_MPVM01000002.1"/>
</dbReference>
<evidence type="ECO:0000313" key="2">
    <source>
        <dbReference type="Proteomes" id="UP000187158"/>
    </source>
</evidence>
<sequence length="93" mass="10595">MAILKTIELDSGINVKNAYARVDNRSGGNKTNLTFALSYYINQQAFEEGKSLVKQEYFTFESSVADDAPNDIKQCYEYLKSLEEFEHAIDVLE</sequence>
<evidence type="ECO:0000313" key="1">
    <source>
        <dbReference type="EMBL" id="OMD34942.1"/>
    </source>
</evidence>
<proteinExistence type="predicted"/>
<dbReference type="EMBL" id="MPVP01000045">
    <property type="protein sequence ID" value="OMD34942.1"/>
    <property type="molecule type" value="Genomic_DNA"/>
</dbReference>
<keyword evidence="2" id="KW-1185">Reference proteome</keyword>
<name>A0ABX3GTI1_9BACL</name>
<reference evidence="1 2" key="1">
    <citation type="submission" date="2016-11" db="EMBL/GenBank/DDBJ databases">
        <title>Paenibacillus species isolates.</title>
        <authorList>
            <person name="Beno S.M."/>
        </authorList>
    </citation>
    <scope>NUCLEOTIDE SEQUENCE [LARGE SCALE GENOMIC DNA]</scope>
    <source>
        <strain evidence="1 2">FSL H7-0433</strain>
    </source>
</reference>
<dbReference type="Proteomes" id="UP000187158">
    <property type="component" value="Unassembled WGS sequence"/>
</dbReference>
<accession>A0ABX3GTI1</accession>
<organism evidence="1 2">
    <name type="scientific">Paenibacillus odorifer</name>
    <dbReference type="NCBI Taxonomy" id="189426"/>
    <lineage>
        <taxon>Bacteria</taxon>
        <taxon>Bacillati</taxon>
        <taxon>Bacillota</taxon>
        <taxon>Bacilli</taxon>
        <taxon>Bacillales</taxon>
        <taxon>Paenibacillaceae</taxon>
        <taxon>Paenibacillus</taxon>
    </lineage>
</organism>
<gene>
    <name evidence="1" type="ORF">BSO21_10015</name>
</gene>
<protein>
    <submittedName>
        <fullName evidence="1">Uncharacterized protein</fullName>
    </submittedName>
</protein>